<keyword evidence="3" id="KW-0675">Receptor</keyword>
<feature type="compositionally biased region" description="Basic residues" evidence="1">
    <location>
        <begin position="130"/>
        <end position="172"/>
    </location>
</feature>
<dbReference type="GO" id="GO:0009190">
    <property type="term" value="P:cyclic nucleotide biosynthetic process"/>
    <property type="evidence" value="ECO:0007669"/>
    <property type="project" value="InterPro"/>
</dbReference>
<organism evidence="3 4">
    <name type="scientific">Trypanosoma conorhini</name>
    <dbReference type="NCBI Taxonomy" id="83891"/>
    <lineage>
        <taxon>Eukaryota</taxon>
        <taxon>Discoba</taxon>
        <taxon>Euglenozoa</taxon>
        <taxon>Kinetoplastea</taxon>
        <taxon>Metakinetoplastina</taxon>
        <taxon>Trypanosomatida</taxon>
        <taxon>Trypanosomatidae</taxon>
        <taxon>Trypanosoma</taxon>
    </lineage>
</organism>
<dbReference type="InterPro" id="IPR050697">
    <property type="entry name" value="Adenylyl/Guanylyl_Cyclase_3/4"/>
</dbReference>
<dbReference type="RefSeq" id="XP_029225333.1">
    <property type="nucleotide sequence ID" value="XM_029374573.1"/>
</dbReference>
<dbReference type="Proteomes" id="UP000284403">
    <property type="component" value="Unassembled WGS sequence"/>
</dbReference>
<evidence type="ECO:0000313" key="4">
    <source>
        <dbReference type="Proteomes" id="UP000284403"/>
    </source>
</evidence>
<feature type="non-terminal residue" evidence="3">
    <location>
        <position position="1"/>
    </location>
</feature>
<dbReference type="AlphaFoldDB" id="A0A3S5IRC4"/>
<keyword evidence="4" id="KW-1185">Reference proteome</keyword>
<dbReference type="GeneID" id="40321325"/>
<dbReference type="PROSITE" id="PS50125">
    <property type="entry name" value="GUANYLATE_CYCLASE_2"/>
    <property type="match status" value="1"/>
</dbReference>
<feature type="region of interest" description="Disordered" evidence="1">
    <location>
        <begin position="192"/>
        <end position="230"/>
    </location>
</feature>
<dbReference type="OrthoDB" id="542522at2759"/>
<dbReference type="Pfam" id="PF00211">
    <property type="entry name" value="Guanylate_cyc"/>
    <property type="match status" value="1"/>
</dbReference>
<feature type="compositionally biased region" description="Basic and acidic residues" evidence="1">
    <location>
        <begin position="219"/>
        <end position="230"/>
    </location>
</feature>
<proteinExistence type="predicted"/>
<dbReference type="SUPFAM" id="SSF55073">
    <property type="entry name" value="Nucleotide cyclase"/>
    <property type="match status" value="1"/>
</dbReference>
<dbReference type="PANTHER" id="PTHR43081">
    <property type="entry name" value="ADENYLATE CYCLASE, TERMINAL-DIFFERENTIATION SPECIFIC-RELATED"/>
    <property type="match status" value="1"/>
</dbReference>
<dbReference type="InterPro" id="IPR029787">
    <property type="entry name" value="Nucleotide_cyclase"/>
</dbReference>
<sequence length="230" mass="25399">EDAEEYVPPTARLDAAVYRQHWNGLRVRVGVHTGLCDIRRDEATKGYDYYGDTANMAARTGAVGNGGQALLTRAAYMSLSTNEREQLEVSALGAVALRGVPRPVEMCQLDAVPGPHLRRAASRPFGAVARRRRRGLRVHHVERRRGRRASRGRPVPPRRRRRAGGAAKKKAAGRGSHSFSWPFSDLFFCGGRVAPTASPSRRRRPEIPARGLESLGTRRYGEAGGKKKRN</sequence>
<dbReference type="PANTHER" id="PTHR43081:SF1">
    <property type="entry name" value="ADENYLATE CYCLASE, TERMINAL-DIFFERENTIATION SPECIFIC"/>
    <property type="match status" value="1"/>
</dbReference>
<evidence type="ECO:0000259" key="2">
    <source>
        <dbReference type="PROSITE" id="PS50125"/>
    </source>
</evidence>
<gene>
    <name evidence="3" type="ORF">Tco025E_07714</name>
</gene>
<dbReference type="Gene3D" id="3.30.70.1230">
    <property type="entry name" value="Nucleotide cyclase"/>
    <property type="match status" value="1"/>
</dbReference>
<comment type="caution">
    <text evidence="3">The sequence shown here is derived from an EMBL/GenBank/DDBJ whole genome shotgun (WGS) entry which is preliminary data.</text>
</comment>
<dbReference type="EMBL" id="MKKU01000620">
    <property type="protein sequence ID" value="RNF05858.1"/>
    <property type="molecule type" value="Genomic_DNA"/>
</dbReference>
<accession>A0A3S5IRC4</accession>
<feature type="region of interest" description="Disordered" evidence="1">
    <location>
        <begin position="130"/>
        <end position="176"/>
    </location>
</feature>
<evidence type="ECO:0000313" key="3">
    <source>
        <dbReference type="EMBL" id="RNF05858.1"/>
    </source>
</evidence>
<dbReference type="InterPro" id="IPR001054">
    <property type="entry name" value="A/G_cyclase"/>
</dbReference>
<evidence type="ECO:0000256" key="1">
    <source>
        <dbReference type="SAM" id="MobiDB-lite"/>
    </source>
</evidence>
<name>A0A3S5IRC4_9TRYP</name>
<dbReference type="GO" id="GO:0035556">
    <property type="term" value="P:intracellular signal transduction"/>
    <property type="evidence" value="ECO:0007669"/>
    <property type="project" value="InterPro"/>
</dbReference>
<reference evidence="3 4" key="1">
    <citation type="journal article" date="2018" name="BMC Genomics">
        <title>Genomic comparison of Trypanosoma conorhini and Trypanosoma rangeli to Trypanosoma cruzi strains of high and low virulence.</title>
        <authorList>
            <person name="Bradwell K.R."/>
            <person name="Koparde V.N."/>
            <person name="Matveyev A.V."/>
            <person name="Serrano M.G."/>
            <person name="Alves J.M."/>
            <person name="Parikh H."/>
            <person name="Huang B."/>
            <person name="Lee V."/>
            <person name="Espinosa-Alvarez O."/>
            <person name="Ortiz P.A."/>
            <person name="Costa-Martins A.G."/>
            <person name="Teixeira M.M."/>
            <person name="Buck G.A."/>
        </authorList>
    </citation>
    <scope>NUCLEOTIDE SEQUENCE [LARGE SCALE GENOMIC DNA]</scope>
    <source>
        <strain evidence="3 4">025E</strain>
    </source>
</reference>
<protein>
    <submittedName>
        <fullName evidence="3">Receptor-type adenylate cyclase</fullName>
    </submittedName>
</protein>
<feature type="domain" description="Guanylate cyclase" evidence="2">
    <location>
        <begin position="23"/>
        <end position="61"/>
    </location>
</feature>